<dbReference type="Proteomes" id="UP000095284">
    <property type="component" value="Unplaced"/>
</dbReference>
<name>A0A1I7RYU3_BURXY</name>
<accession>A0A1I7RYU3</accession>
<evidence type="ECO:0000313" key="2">
    <source>
        <dbReference type="WBParaSite" id="BXY_0591100.1"/>
    </source>
</evidence>
<sequence>MAVDSSASEVQRRKCISASLRTYRQQCKRVRCSECQQAVVDCLKAQAETNTWVLAPESCCNKCPAKFSTLCTIFKALWRFEELTLE</sequence>
<proteinExistence type="predicted"/>
<reference evidence="2" key="1">
    <citation type="submission" date="2016-11" db="UniProtKB">
        <authorList>
            <consortium name="WormBaseParasite"/>
        </authorList>
    </citation>
    <scope>IDENTIFICATION</scope>
</reference>
<evidence type="ECO:0000313" key="1">
    <source>
        <dbReference type="Proteomes" id="UP000095284"/>
    </source>
</evidence>
<dbReference type="AlphaFoldDB" id="A0A1I7RYU3"/>
<dbReference type="WBParaSite" id="BXY_0591100.1">
    <property type="protein sequence ID" value="BXY_0591100.1"/>
    <property type="gene ID" value="BXY_0591100"/>
</dbReference>
<organism evidence="1 2">
    <name type="scientific">Bursaphelenchus xylophilus</name>
    <name type="common">Pinewood nematode worm</name>
    <name type="synonym">Aphelenchoides xylophilus</name>
    <dbReference type="NCBI Taxonomy" id="6326"/>
    <lineage>
        <taxon>Eukaryota</taxon>
        <taxon>Metazoa</taxon>
        <taxon>Ecdysozoa</taxon>
        <taxon>Nematoda</taxon>
        <taxon>Chromadorea</taxon>
        <taxon>Rhabditida</taxon>
        <taxon>Tylenchina</taxon>
        <taxon>Tylenchomorpha</taxon>
        <taxon>Aphelenchoidea</taxon>
        <taxon>Aphelenchoididae</taxon>
        <taxon>Bursaphelenchus</taxon>
    </lineage>
</organism>
<protein>
    <submittedName>
        <fullName evidence="2">Uncharacterized protein</fullName>
    </submittedName>
</protein>